<reference evidence="9 10" key="1">
    <citation type="journal article" date="2020" name="ISME J.">
        <title>Uncovering the hidden diversity of litter-decomposition mechanisms in mushroom-forming fungi.</title>
        <authorList>
            <person name="Floudas D."/>
            <person name="Bentzer J."/>
            <person name="Ahren D."/>
            <person name="Johansson T."/>
            <person name="Persson P."/>
            <person name="Tunlid A."/>
        </authorList>
    </citation>
    <scope>NUCLEOTIDE SEQUENCE [LARGE SCALE GENOMIC DNA]</scope>
    <source>
        <strain evidence="9 10">CBS 291.85</strain>
    </source>
</reference>
<keyword evidence="4" id="KW-0732">Signal</keyword>
<comment type="similarity">
    <text evidence="2">Belongs to the GMC oxidoreductase family.</text>
</comment>
<keyword evidence="6" id="KW-0560">Oxidoreductase</keyword>
<dbReference type="Pfam" id="PF00732">
    <property type="entry name" value="GMC_oxred_N"/>
    <property type="match status" value="1"/>
</dbReference>
<comment type="cofactor">
    <cofactor evidence="1">
        <name>FAD</name>
        <dbReference type="ChEBI" id="CHEBI:57692"/>
    </cofactor>
</comment>
<evidence type="ECO:0000256" key="6">
    <source>
        <dbReference type="ARBA" id="ARBA00023002"/>
    </source>
</evidence>
<dbReference type="PANTHER" id="PTHR11552">
    <property type="entry name" value="GLUCOSE-METHANOL-CHOLINE GMC OXIDOREDUCTASE"/>
    <property type="match status" value="1"/>
</dbReference>
<keyword evidence="3" id="KW-0285">Flavoprotein</keyword>
<evidence type="ECO:0000313" key="9">
    <source>
        <dbReference type="EMBL" id="KAF5332978.1"/>
    </source>
</evidence>
<dbReference type="InterPro" id="IPR012132">
    <property type="entry name" value="GMC_OxRdtase"/>
</dbReference>
<dbReference type="Gene3D" id="3.50.50.60">
    <property type="entry name" value="FAD/NAD(P)-binding domain"/>
    <property type="match status" value="1"/>
</dbReference>
<dbReference type="SUPFAM" id="SSF51905">
    <property type="entry name" value="FAD/NAD(P)-binding domain"/>
    <property type="match status" value="1"/>
</dbReference>
<dbReference type="GO" id="GO:0016614">
    <property type="term" value="F:oxidoreductase activity, acting on CH-OH group of donors"/>
    <property type="evidence" value="ECO:0007669"/>
    <property type="project" value="InterPro"/>
</dbReference>
<dbReference type="AlphaFoldDB" id="A0A8H5C2J3"/>
<gene>
    <name evidence="9" type="ORF">D9758_018275</name>
</gene>
<evidence type="ECO:0000313" key="10">
    <source>
        <dbReference type="Proteomes" id="UP000559256"/>
    </source>
</evidence>
<evidence type="ECO:0000256" key="2">
    <source>
        <dbReference type="ARBA" id="ARBA00010790"/>
    </source>
</evidence>
<proteinExistence type="inferred from homology"/>
<dbReference type="OrthoDB" id="3268858at2759"/>
<dbReference type="SUPFAM" id="SSF54373">
    <property type="entry name" value="FAD-linked reductases, C-terminal domain"/>
    <property type="match status" value="1"/>
</dbReference>
<dbReference type="GO" id="GO:0050660">
    <property type="term" value="F:flavin adenine dinucleotide binding"/>
    <property type="evidence" value="ECO:0007669"/>
    <property type="project" value="InterPro"/>
</dbReference>
<accession>A0A8H5C2J3</accession>
<dbReference type="InterPro" id="IPR000172">
    <property type="entry name" value="GMC_OxRdtase_N"/>
</dbReference>
<organism evidence="9 10">
    <name type="scientific">Tetrapyrgos nigripes</name>
    <dbReference type="NCBI Taxonomy" id="182062"/>
    <lineage>
        <taxon>Eukaryota</taxon>
        <taxon>Fungi</taxon>
        <taxon>Dikarya</taxon>
        <taxon>Basidiomycota</taxon>
        <taxon>Agaricomycotina</taxon>
        <taxon>Agaricomycetes</taxon>
        <taxon>Agaricomycetidae</taxon>
        <taxon>Agaricales</taxon>
        <taxon>Marasmiineae</taxon>
        <taxon>Marasmiaceae</taxon>
        <taxon>Tetrapyrgos</taxon>
    </lineage>
</organism>
<comment type="caution">
    <text evidence="9">The sequence shown here is derived from an EMBL/GenBank/DDBJ whole genome shotgun (WGS) entry which is preliminary data.</text>
</comment>
<sequence length="316" mass="34106">MWRETAINVGFPQSPDLSNGFPHAVGISPSSIDPANNTRCSAVCAYYNPIADQPNFNVITNATVARIIWRKSKANSDLVASSVEYFDSSNQTRVASLNQNGEVIVSAGTIGSPKILELSGVGNSTILREAGIELVLDLPTVGENLADHVHGFANAFTNASLTADVLARNPVFAQQQLAQWFENRTGLFSAYAWSLGLAAPSNIFQESELNDLLANAEKNIDFFASQFSNGNTGLAKGIKAQHEIALDLYRRNENLPLELNLLAGYSGPTPFGDLPDQNYTSISNALYHPLSRGRTHITFADPFAPPLVDQITGLIL</sequence>
<name>A0A8H5C2J3_9AGAR</name>
<evidence type="ECO:0000256" key="3">
    <source>
        <dbReference type="ARBA" id="ARBA00022630"/>
    </source>
</evidence>
<evidence type="ECO:0000259" key="8">
    <source>
        <dbReference type="PROSITE" id="PS00624"/>
    </source>
</evidence>
<evidence type="ECO:0000256" key="7">
    <source>
        <dbReference type="ARBA" id="ARBA00023180"/>
    </source>
</evidence>
<evidence type="ECO:0000256" key="5">
    <source>
        <dbReference type="ARBA" id="ARBA00022827"/>
    </source>
</evidence>
<evidence type="ECO:0000256" key="1">
    <source>
        <dbReference type="ARBA" id="ARBA00001974"/>
    </source>
</evidence>
<feature type="domain" description="Glucose-methanol-choline oxidoreductase N-terminal" evidence="8">
    <location>
        <begin position="108"/>
        <end position="122"/>
    </location>
</feature>
<keyword evidence="10" id="KW-1185">Reference proteome</keyword>
<protein>
    <recommendedName>
        <fullName evidence="8">Glucose-methanol-choline oxidoreductase N-terminal domain-containing protein</fullName>
    </recommendedName>
</protein>
<evidence type="ECO:0000256" key="4">
    <source>
        <dbReference type="ARBA" id="ARBA00022729"/>
    </source>
</evidence>
<dbReference type="EMBL" id="JAACJM010000295">
    <property type="protein sequence ID" value="KAF5332978.1"/>
    <property type="molecule type" value="Genomic_DNA"/>
</dbReference>
<dbReference type="Proteomes" id="UP000559256">
    <property type="component" value="Unassembled WGS sequence"/>
</dbReference>
<dbReference type="PANTHER" id="PTHR11552:SF201">
    <property type="entry name" value="GLUCOSE-METHANOL-CHOLINE OXIDOREDUCTASE N-TERMINAL DOMAIN-CONTAINING PROTEIN"/>
    <property type="match status" value="1"/>
</dbReference>
<keyword evidence="5" id="KW-0274">FAD</keyword>
<dbReference type="InterPro" id="IPR036188">
    <property type="entry name" value="FAD/NAD-bd_sf"/>
</dbReference>
<keyword evidence="7" id="KW-0325">Glycoprotein</keyword>
<dbReference type="PROSITE" id="PS00624">
    <property type="entry name" value="GMC_OXRED_2"/>
    <property type="match status" value="1"/>
</dbReference>